<dbReference type="InterPro" id="IPR050270">
    <property type="entry name" value="DegV_domain_contain"/>
</dbReference>
<dbReference type="PANTHER" id="PTHR33434">
    <property type="entry name" value="DEGV DOMAIN-CONTAINING PROTEIN DR_1986-RELATED"/>
    <property type="match status" value="1"/>
</dbReference>
<dbReference type="EMBL" id="CP029487">
    <property type="protein sequence ID" value="QCT72598.1"/>
    <property type="molecule type" value="Genomic_DNA"/>
</dbReference>
<dbReference type="GO" id="GO:0008289">
    <property type="term" value="F:lipid binding"/>
    <property type="evidence" value="ECO:0007669"/>
    <property type="project" value="UniProtKB-KW"/>
</dbReference>
<evidence type="ECO:0000313" key="2">
    <source>
        <dbReference type="EMBL" id="QCT72598.1"/>
    </source>
</evidence>
<dbReference type="PROSITE" id="PS51482">
    <property type="entry name" value="DEGV"/>
    <property type="match status" value="1"/>
</dbReference>
<dbReference type="Pfam" id="PF02645">
    <property type="entry name" value="DegV"/>
    <property type="match status" value="1"/>
</dbReference>
<sequence length="296" mass="33364">MGNKFIVDSMCDISEEILRRYEFESLPIPVTLDDKTYYDGIDITPEMVINFVKNNPSSFPKTSQVQALAYQETFEKHLKNGDDVIYLALSSGLSGTYQTACLIASELLEKYPGRKISIVDSKCATTGMMMILHQGLKLDKLHKPHEEIVESMRFLAEHIQIFFMVGDIRWLAQGGRISKNVALIGEMLKIVPILYFKDGQILAFDKVRGQKKALKKMMASIDERMADKDQIVGMINSTAPELQEKVKKYMTKEFGTKHFLTPEAGAGSALTVHIGVDCLGIMFFDALPDNYVRVYP</sequence>
<gene>
    <name evidence="2" type="ORF">CPZ25_015095</name>
</gene>
<dbReference type="InterPro" id="IPR003797">
    <property type="entry name" value="DegV"/>
</dbReference>
<protein>
    <submittedName>
        <fullName evidence="2">DegV family protein</fullName>
    </submittedName>
</protein>
<dbReference type="RefSeq" id="WP_096919150.1">
    <property type="nucleotide sequence ID" value="NZ_CABJDW020000010.1"/>
</dbReference>
<accession>A0A4P9CAH1</accession>
<evidence type="ECO:0000256" key="1">
    <source>
        <dbReference type="ARBA" id="ARBA00023121"/>
    </source>
</evidence>
<keyword evidence="3" id="KW-1185">Reference proteome</keyword>
<dbReference type="PANTHER" id="PTHR33434:SF2">
    <property type="entry name" value="FATTY ACID-BINDING PROTEIN TM_1468"/>
    <property type="match status" value="1"/>
</dbReference>
<keyword evidence="1" id="KW-0446">Lipid-binding</keyword>
<dbReference type="NCBIfam" id="TIGR00762">
    <property type="entry name" value="DegV"/>
    <property type="match status" value="1"/>
</dbReference>
<evidence type="ECO:0000313" key="3">
    <source>
        <dbReference type="Proteomes" id="UP000218387"/>
    </source>
</evidence>
<reference evidence="2 3" key="1">
    <citation type="submission" date="2018-05" db="EMBL/GenBank/DDBJ databases">
        <title>Genome comparison of Eubacterium sp.</title>
        <authorList>
            <person name="Feng Y."/>
            <person name="Sanchez-Andrea I."/>
            <person name="Stams A.J.M."/>
            <person name="De Vos W.M."/>
        </authorList>
    </citation>
    <scope>NUCLEOTIDE SEQUENCE [LARGE SCALE GENOMIC DNA]</scope>
    <source>
        <strain evidence="2 3">YI</strain>
    </source>
</reference>
<dbReference type="SUPFAM" id="SSF82549">
    <property type="entry name" value="DAK1/DegV-like"/>
    <property type="match status" value="1"/>
</dbReference>
<dbReference type="Gene3D" id="3.30.1180.10">
    <property type="match status" value="1"/>
</dbReference>
<organism evidence="2 3">
    <name type="scientific">Eubacterium maltosivorans</name>
    <dbReference type="NCBI Taxonomy" id="2041044"/>
    <lineage>
        <taxon>Bacteria</taxon>
        <taxon>Bacillati</taxon>
        <taxon>Bacillota</taxon>
        <taxon>Clostridia</taxon>
        <taxon>Eubacteriales</taxon>
        <taxon>Eubacteriaceae</taxon>
        <taxon>Eubacterium</taxon>
    </lineage>
</organism>
<dbReference type="AlphaFoldDB" id="A0A4P9CAH1"/>
<dbReference type="Proteomes" id="UP000218387">
    <property type="component" value="Chromosome"/>
</dbReference>
<dbReference type="InterPro" id="IPR043168">
    <property type="entry name" value="DegV_C"/>
</dbReference>
<dbReference type="Gene3D" id="3.40.50.10170">
    <property type="match status" value="1"/>
</dbReference>
<proteinExistence type="predicted"/>
<name>A0A4P9CAH1_EUBML</name>
<dbReference type="KEGG" id="emt:CPZ25_015095"/>